<accession>A0A930B8N0</accession>
<protein>
    <submittedName>
        <fullName evidence="1">Uncharacterized protein</fullName>
    </submittedName>
</protein>
<name>A0A930B8N0_9FIRM</name>
<dbReference type="AlphaFoldDB" id="A0A930B8N0"/>
<dbReference type="EMBL" id="JABZMK010000031">
    <property type="protein sequence ID" value="MBF1129530.1"/>
    <property type="molecule type" value="Genomic_DNA"/>
</dbReference>
<reference evidence="1" key="1">
    <citation type="submission" date="2020-04" db="EMBL/GenBank/DDBJ databases">
        <title>Deep metagenomics examines the oral microbiome during advanced dental caries in children, revealing novel taxa and co-occurrences with host molecules.</title>
        <authorList>
            <person name="Baker J.L."/>
            <person name="Morton J.T."/>
            <person name="Dinis M."/>
            <person name="Alvarez R."/>
            <person name="Tran N.C."/>
            <person name="Knight R."/>
            <person name="Edlund A."/>
        </authorList>
    </citation>
    <scope>NUCLEOTIDE SEQUENCE</scope>
    <source>
        <strain evidence="1">JCVI_32_bin.14</strain>
    </source>
</reference>
<evidence type="ECO:0000313" key="2">
    <source>
        <dbReference type="Proteomes" id="UP000757890"/>
    </source>
</evidence>
<comment type="caution">
    <text evidence="1">The sequence shown here is derived from an EMBL/GenBank/DDBJ whole genome shotgun (WGS) entry which is preliminary data.</text>
</comment>
<gene>
    <name evidence="1" type="ORF">HXL70_05730</name>
</gene>
<proteinExistence type="predicted"/>
<sequence length="108" mass="12391">MKIRFFFCVRTTAAEGGESMADAYDEMERLMKEYEALAQSDLPAALEKMIDLYFDETYENTFNYDVYDGIELWLQENADGRLLASVRKYKGAPGYARLAETIRTGMKG</sequence>
<evidence type="ECO:0000313" key="1">
    <source>
        <dbReference type="EMBL" id="MBF1129530.1"/>
    </source>
</evidence>
<dbReference type="Proteomes" id="UP000757890">
    <property type="component" value="Unassembled WGS sequence"/>
</dbReference>
<organism evidence="1 2">
    <name type="scientific">Dialister invisus</name>
    <dbReference type="NCBI Taxonomy" id="218538"/>
    <lineage>
        <taxon>Bacteria</taxon>
        <taxon>Bacillati</taxon>
        <taxon>Bacillota</taxon>
        <taxon>Negativicutes</taxon>
        <taxon>Veillonellales</taxon>
        <taxon>Veillonellaceae</taxon>
        <taxon>Dialister</taxon>
    </lineage>
</organism>